<comment type="similarity">
    <text evidence="1">Belongs to the VHL family.</text>
</comment>
<keyword evidence="4" id="KW-1185">Reference proteome</keyword>
<dbReference type="Pfam" id="PF01847">
    <property type="entry name" value="VHL"/>
    <property type="match status" value="1"/>
</dbReference>
<evidence type="ECO:0000259" key="2">
    <source>
        <dbReference type="Pfam" id="PF01847"/>
    </source>
</evidence>
<dbReference type="CDD" id="cd05468">
    <property type="entry name" value="pVHL"/>
    <property type="match status" value="1"/>
</dbReference>
<dbReference type="EMBL" id="JAODUP010000650">
    <property type="protein sequence ID" value="KAK2145877.1"/>
    <property type="molecule type" value="Genomic_DNA"/>
</dbReference>
<dbReference type="SUPFAM" id="SSF49468">
    <property type="entry name" value="VHL"/>
    <property type="match status" value="1"/>
</dbReference>
<dbReference type="FunFam" id="2.60.40.780:FF:000001">
    <property type="entry name" value="von Hippel-Lindau disease tumor suppressor"/>
    <property type="match status" value="1"/>
</dbReference>
<evidence type="ECO:0000313" key="4">
    <source>
        <dbReference type="Proteomes" id="UP001208570"/>
    </source>
</evidence>
<accession>A0AAD9J4A4</accession>
<comment type="caution">
    <text evidence="3">The sequence shown here is derived from an EMBL/GenBank/DDBJ whole genome shotgun (WGS) entry which is preliminary data.</text>
</comment>
<dbReference type="InterPro" id="IPR024053">
    <property type="entry name" value="VHL_beta_dom"/>
</dbReference>
<dbReference type="InterPro" id="IPR037140">
    <property type="entry name" value="VHL_beta_dom_sf"/>
</dbReference>
<evidence type="ECO:0000256" key="1">
    <source>
        <dbReference type="ARBA" id="ARBA00010057"/>
    </source>
</evidence>
<dbReference type="InterPro" id="IPR022772">
    <property type="entry name" value="VHL_tumour_suppress_b/a_dom"/>
</dbReference>
<sequence>MAGSSDDTDSEQPLRSARDDRFALVTFESKTSRRIDVFWLDYDGQRVKYATLEVGATFPIMTYETHPWIFRDVDNGAPILADGKEVYFPKAYDGREDPPVHIHIPGVLSDNKPLINE</sequence>
<dbReference type="InterPro" id="IPR036208">
    <property type="entry name" value="VHL_sf"/>
</dbReference>
<dbReference type="Gene3D" id="2.60.40.780">
    <property type="entry name" value="von Hippel-Lindau disease tumour suppressor, beta domain"/>
    <property type="match status" value="1"/>
</dbReference>
<name>A0AAD9J4A4_9ANNE</name>
<evidence type="ECO:0000313" key="3">
    <source>
        <dbReference type="EMBL" id="KAK2145877.1"/>
    </source>
</evidence>
<organism evidence="3 4">
    <name type="scientific">Paralvinella palmiformis</name>
    <dbReference type="NCBI Taxonomy" id="53620"/>
    <lineage>
        <taxon>Eukaryota</taxon>
        <taxon>Metazoa</taxon>
        <taxon>Spiralia</taxon>
        <taxon>Lophotrochozoa</taxon>
        <taxon>Annelida</taxon>
        <taxon>Polychaeta</taxon>
        <taxon>Sedentaria</taxon>
        <taxon>Canalipalpata</taxon>
        <taxon>Terebellida</taxon>
        <taxon>Terebelliformia</taxon>
        <taxon>Alvinellidae</taxon>
        <taxon>Paralvinella</taxon>
    </lineage>
</organism>
<reference evidence="3" key="1">
    <citation type="journal article" date="2023" name="Mol. Biol. Evol.">
        <title>Third-Generation Sequencing Reveals the Adaptive Role of the Epigenome in Three Deep-Sea Polychaetes.</title>
        <authorList>
            <person name="Perez M."/>
            <person name="Aroh O."/>
            <person name="Sun Y."/>
            <person name="Lan Y."/>
            <person name="Juniper S.K."/>
            <person name="Young C.R."/>
            <person name="Angers B."/>
            <person name="Qian P.Y."/>
        </authorList>
    </citation>
    <scope>NUCLEOTIDE SEQUENCE</scope>
    <source>
        <strain evidence="3">P08H-3</strain>
    </source>
</reference>
<feature type="domain" description="von Hippel-Lindau disease tumour suppressor beta" evidence="2">
    <location>
        <begin position="16"/>
        <end position="93"/>
    </location>
</feature>
<gene>
    <name evidence="3" type="ORF">LSH36_650g01073</name>
</gene>
<proteinExistence type="inferred from homology"/>
<protein>
    <recommendedName>
        <fullName evidence="2">von Hippel-Lindau disease tumour suppressor beta domain-containing protein</fullName>
    </recommendedName>
</protein>
<dbReference type="AlphaFoldDB" id="A0AAD9J4A4"/>
<dbReference type="Proteomes" id="UP001208570">
    <property type="component" value="Unassembled WGS sequence"/>
</dbReference>